<dbReference type="AlphaFoldDB" id="A0A840RSP7"/>
<keyword evidence="2" id="KW-1185">Reference proteome</keyword>
<name>A0A840RSP7_9BURK</name>
<accession>A0A840RSP7</accession>
<organism evidence="1 2">
    <name type="scientific">Glaciimonas immobilis</name>
    <dbReference type="NCBI Taxonomy" id="728004"/>
    <lineage>
        <taxon>Bacteria</taxon>
        <taxon>Pseudomonadati</taxon>
        <taxon>Pseudomonadota</taxon>
        <taxon>Betaproteobacteria</taxon>
        <taxon>Burkholderiales</taxon>
        <taxon>Oxalobacteraceae</taxon>
        <taxon>Glaciimonas</taxon>
    </lineage>
</organism>
<dbReference type="Proteomes" id="UP000571084">
    <property type="component" value="Unassembled WGS sequence"/>
</dbReference>
<gene>
    <name evidence="1" type="ORF">HNR39_001326</name>
</gene>
<reference evidence="1 2" key="1">
    <citation type="submission" date="2020-08" db="EMBL/GenBank/DDBJ databases">
        <title>Genomic Encyclopedia of Type Strains, Phase IV (KMG-IV): sequencing the most valuable type-strain genomes for metagenomic binning, comparative biology and taxonomic classification.</title>
        <authorList>
            <person name="Goeker M."/>
        </authorList>
    </citation>
    <scope>NUCLEOTIDE SEQUENCE [LARGE SCALE GENOMIC DNA]</scope>
    <source>
        <strain evidence="1 2">DSM 23240</strain>
    </source>
</reference>
<protein>
    <submittedName>
        <fullName evidence="1">Uncharacterized protein</fullName>
    </submittedName>
</protein>
<proteinExistence type="predicted"/>
<evidence type="ECO:0000313" key="2">
    <source>
        <dbReference type="Proteomes" id="UP000571084"/>
    </source>
</evidence>
<evidence type="ECO:0000313" key="1">
    <source>
        <dbReference type="EMBL" id="MBB5199499.1"/>
    </source>
</evidence>
<dbReference type="EMBL" id="JACHHQ010000002">
    <property type="protein sequence ID" value="MBB5199499.1"/>
    <property type="molecule type" value="Genomic_DNA"/>
</dbReference>
<sequence length="101" mass="11083">MCSGSSFFFLVMSSELCRRIVIDQCTRYLQADAPRGKSTAFVGACTLYVRALMMWLSADSAIAVEIGSLTYCALRRQGLTFNALDIRPKNAQSIVNNSAMS</sequence>
<comment type="caution">
    <text evidence="1">The sequence shown here is derived from an EMBL/GenBank/DDBJ whole genome shotgun (WGS) entry which is preliminary data.</text>
</comment>